<dbReference type="CDD" id="cd24032">
    <property type="entry name" value="ASKHA_NBD_TsaB"/>
    <property type="match status" value="1"/>
</dbReference>
<dbReference type="EMBL" id="MLJW01000001">
    <property type="protein sequence ID" value="OIR19789.1"/>
    <property type="molecule type" value="Genomic_DNA"/>
</dbReference>
<keyword evidence="3" id="KW-0819">tRNA processing</keyword>
<dbReference type="InterPro" id="IPR022496">
    <property type="entry name" value="T6A_TsaB"/>
</dbReference>
<accession>A0A1J5TTL3</accession>
<evidence type="ECO:0000313" key="5">
    <source>
        <dbReference type="EMBL" id="OIR19789.1"/>
    </source>
</evidence>
<evidence type="ECO:0000259" key="4">
    <source>
        <dbReference type="Pfam" id="PF00814"/>
    </source>
</evidence>
<dbReference type="NCBIfam" id="TIGR03725">
    <property type="entry name" value="T6A_YeaZ"/>
    <property type="match status" value="1"/>
</dbReference>
<name>A0A1J5TTL3_9ZZZZ</name>
<reference evidence="5" key="1">
    <citation type="submission" date="2016-10" db="EMBL/GenBank/DDBJ databases">
        <title>Sequence of Gallionella enrichment culture.</title>
        <authorList>
            <person name="Poehlein A."/>
            <person name="Muehling M."/>
            <person name="Daniel R."/>
        </authorList>
    </citation>
    <scope>NUCLEOTIDE SEQUENCE</scope>
</reference>
<organism evidence="5">
    <name type="scientific">mine drainage metagenome</name>
    <dbReference type="NCBI Taxonomy" id="410659"/>
    <lineage>
        <taxon>unclassified sequences</taxon>
        <taxon>metagenomes</taxon>
        <taxon>ecological metagenomes</taxon>
    </lineage>
</organism>
<keyword evidence="2" id="KW-0963">Cytoplasm</keyword>
<evidence type="ECO:0000256" key="3">
    <source>
        <dbReference type="ARBA" id="ARBA00022694"/>
    </source>
</evidence>
<dbReference type="GO" id="GO:0002949">
    <property type="term" value="P:tRNA threonylcarbamoyladenosine modification"/>
    <property type="evidence" value="ECO:0007669"/>
    <property type="project" value="InterPro"/>
</dbReference>
<dbReference type="PANTHER" id="PTHR11735">
    <property type="entry name" value="TRNA N6-ADENOSINE THREONYLCARBAMOYLTRANSFERASE"/>
    <property type="match status" value="1"/>
</dbReference>
<dbReference type="PANTHER" id="PTHR11735:SF11">
    <property type="entry name" value="TRNA THREONYLCARBAMOYLADENOSINE BIOSYNTHESIS PROTEIN TSAB"/>
    <property type="match status" value="1"/>
</dbReference>
<dbReference type="InterPro" id="IPR043129">
    <property type="entry name" value="ATPase_NBD"/>
</dbReference>
<gene>
    <name evidence="5" type="primary">tsaB_1</name>
    <name evidence="5" type="ORF">GALL_06730</name>
</gene>
<dbReference type="FunFam" id="3.30.420.40:FF:000097">
    <property type="entry name" value="tRNA threonylcarbamoyladenosine biosynthesis protein TsaB"/>
    <property type="match status" value="1"/>
</dbReference>
<sequence length="238" mass="24540">MNILAIETSTEYCSVALWQDGAVSERCERVGQKHSEVLMAMLDALLQDAGVGIRQVDGIAFGKGPGSFTGVRIACGVAQGLALGADVKVVGVCTLEALAQAAGHAKAVVALDARMGELYLAAYELRDGAWAAVIAPCLCSADTAPDIAGAGWFGAGSGFAVNEAALSARYGKQLSAVDTQAVPMAGAIARLAAVEFAQGRAMDAALALPLYLRDKVALKTREREEARAGTAVARRMAE</sequence>
<protein>
    <submittedName>
        <fullName evidence="5">tRNA threonylcarbamoyladenosine biosynthesis protein TsaB</fullName>
    </submittedName>
</protein>
<evidence type="ECO:0000256" key="1">
    <source>
        <dbReference type="ARBA" id="ARBA00004496"/>
    </source>
</evidence>
<dbReference type="GO" id="GO:0005829">
    <property type="term" value="C:cytosol"/>
    <property type="evidence" value="ECO:0007669"/>
    <property type="project" value="TreeGrafter"/>
</dbReference>
<comment type="subcellular location">
    <subcellularLocation>
        <location evidence="1">Cytoplasm</location>
    </subcellularLocation>
</comment>
<dbReference type="InterPro" id="IPR000905">
    <property type="entry name" value="Gcp-like_dom"/>
</dbReference>
<proteinExistence type="predicted"/>
<comment type="caution">
    <text evidence="5">The sequence shown here is derived from an EMBL/GenBank/DDBJ whole genome shotgun (WGS) entry which is preliminary data.</text>
</comment>
<dbReference type="Pfam" id="PF00814">
    <property type="entry name" value="TsaD"/>
    <property type="match status" value="1"/>
</dbReference>
<dbReference type="Gene3D" id="3.30.420.40">
    <property type="match status" value="2"/>
</dbReference>
<dbReference type="AlphaFoldDB" id="A0A1J5TTL3"/>
<evidence type="ECO:0000256" key="2">
    <source>
        <dbReference type="ARBA" id="ARBA00022490"/>
    </source>
</evidence>
<dbReference type="SUPFAM" id="SSF53067">
    <property type="entry name" value="Actin-like ATPase domain"/>
    <property type="match status" value="2"/>
</dbReference>
<feature type="domain" description="Gcp-like" evidence="4">
    <location>
        <begin position="29"/>
        <end position="143"/>
    </location>
</feature>